<evidence type="ECO:0000259" key="1">
    <source>
        <dbReference type="Pfam" id="PF11706"/>
    </source>
</evidence>
<reference evidence="2 3" key="1">
    <citation type="submission" date="2020-06" db="EMBL/GenBank/DDBJ databases">
        <title>Nonomuraea sp. SMC257, a novel actinomycete isolated from soil.</title>
        <authorList>
            <person name="Chanama M."/>
        </authorList>
    </citation>
    <scope>NUCLEOTIDE SEQUENCE [LARGE SCALE GENOMIC DNA]</scope>
    <source>
        <strain evidence="2 3">SMC257</strain>
    </source>
</reference>
<proteinExistence type="predicted"/>
<dbReference type="SUPFAM" id="SSF160904">
    <property type="entry name" value="Jann2411-like"/>
    <property type="match status" value="1"/>
</dbReference>
<dbReference type="Pfam" id="PF11706">
    <property type="entry name" value="zf-CGNR"/>
    <property type="match status" value="1"/>
</dbReference>
<protein>
    <submittedName>
        <fullName evidence="2">CGNR zinc finger domain-containing protein</fullName>
    </submittedName>
</protein>
<dbReference type="InterPro" id="IPR021005">
    <property type="entry name" value="Znf_CGNR"/>
</dbReference>
<dbReference type="PANTHER" id="PTHR35525">
    <property type="entry name" value="BLL6575 PROTEIN"/>
    <property type="match status" value="1"/>
</dbReference>
<keyword evidence="3" id="KW-1185">Reference proteome</keyword>
<dbReference type="AlphaFoldDB" id="A0A7Y6IGJ8"/>
<accession>A0A7Y6IGJ8</accession>
<dbReference type="Pfam" id="PF07336">
    <property type="entry name" value="ABATE"/>
    <property type="match status" value="1"/>
</dbReference>
<organism evidence="2 3">
    <name type="scientific">Nonomuraea montanisoli</name>
    <dbReference type="NCBI Taxonomy" id="2741721"/>
    <lineage>
        <taxon>Bacteria</taxon>
        <taxon>Bacillati</taxon>
        <taxon>Actinomycetota</taxon>
        <taxon>Actinomycetes</taxon>
        <taxon>Streptosporangiales</taxon>
        <taxon>Streptosporangiaceae</taxon>
        <taxon>Nonomuraea</taxon>
    </lineage>
</organism>
<name>A0A7Y6IGJ8_9ACTN</name>
<feature type="domain" description="Zinc finger CGNR" evidence="1">
    <location>
        <begin position="130"/>
        <end position="173"/>
    </location>
</feature>
<dbReference type="Gene3D" id="1.10.3300.10">
    <property type="entry name" value="Jann2411-like domain"/>
    <property type="match status" value="1"/>
</dbReference>
<dbReference type="PANTHER" id="PTHR35525:SF3">
    <property type="entry name" value="BLL6575 PROTEIN"/>
    <property type="match status" value="1"/>
</dbReference>
<evidence type="ECO:0000313" key="2">
    <source>
        <dbReference type="EMBL" id="NUW37752.1"/>
    </source>
</evidence>
<sequence>MTRFTFVSGDLALDLAGTVQHRRTDRLDVLEEPDDLGRWAVEAGVLDRPCAVTPAGLAAAKELREAVYRLATGAGAPGDRELVNRAAAEPPAGVLFGAGGGVERAGDLTAVLATVARRAVELLGGPSAERIKECGAEACTRLYVDTSRGGGRRWCDMRECGNRAKAAHFRARHATS</sequence>
<gene>
    <name evidence="2" type="ORF">HTZ77_41055</name>
</gene>
<dbReference type="Proteomes" id="UP000586042">
    <property type="component" value="Unassembled WGS sequence"/>
</dbReference>
<dbReference type="EMBL" id="JABWGN010000023">
    <property type="protein sequence ID" value="NUW37752.1"/>
    <property type="molecule type" value="Genomic_DNA"/>
</dbReference>
<comment type="caution">
    <text evidence="2">The sequence shown here is derived from an EMBL/GenBank/DDBJ whole genome shotgun (WGS) entry which is preliminary data.</text>
</comment>
<evidence type="ECO:0000313" key="3">
    <source>
        <dbReference type="Proteomes" id="UP000586042"/>
    </source>
</evidence>
<dbReference type="InterPro" id="IPR023286">
    <property type="entry name" value="ABATE_dom_sf"/>
</dbReference>
<dbReference type="RefSeq" id="WP_175595203.1">
    <property type="nucleotide sequence ID" value="NZ_JABWGN010000023.1"/>
</dbReference>
<dbReference type="InterPro" id="IPR010852">
    <property type="entry name" value="ABATE"/>
</dbReference>